<evidence type="ECO:0000256" key="2">
    <source>
        <dbReference type="ARBA" id="ARBA00022448"/>
    </source>
</evidence>
<dbReference type="InterPro" id="IPR027417">
    <property type="entry name" value="P-loop_NTPase"/>
</dbReference>
<accession>A0A511W8L1</accession>
<dbReference type="Proteomes" id="UP000321440">
    <property type="component" value="Unassembled WGS sequence"/>
</dbReference>
<sequence>MANLITVNGVTHRYDKHKVLEDVSFTIEKGSFVGLVGPNGSGKTTIIKLILGLEKLQKGSIEAFDKPIEKFHNKGHVSFVSQKANSFSRGFPATAKEVVSMGLTSKVSLLRPTTKKYEYLIFEALDRVNMMEYANHNIGDLSGGQQQRIFIARAIVNNPSLLILDEPTVGVDTENVEQFYQLLSQLNEELGITLILVSHDIGTITTHVTDLLCLNKSVHYHGNPGDFEHMTDVQRSKIYGHDMHTITHDH</sequence>
<dbReference type="GO" id="GO:0005524">
    <property type="term" value="F:ATP binding"/>
    <property type="evidence" value="ECO:0007669"/>
    <property type="project" value="UniProtKB-KW"/>
</dbReference>
<dbReference type="InterPro" id="IPR003593">
    <property type="entry name" value="AAA+_ATPase"/>
</dbReference>
<organism evidence="6 7">
    <name type="scientific">Alkalibacillus haloalkaliphilus</name>
    <dbReference type="NCBI Taxonomy" id="94136"/>
    <lineage>
        <taxon>Bacteria</taxon>
        <taxon>Bacillati</taxon>
        <taxon>Bacillota</taxon>
        <taxon>Bacilli</taxon>
        <taxon>Bacillales</taxon>
        <taxon>Bacillaceae</taxon>
        <taxon>Alkalibacillus</taxon>
    </lineage>
</organism>
<name>A0A511W8L1_9BACI</name>
<dbReference type="Pfam" id="PF00005">
    <property type="entry name" value="ABC_tran"/>
    <property type="match status" value="1"/>
</dbReference>
<dbReference type="PANTHER" id="PTHR42734">
    <property type="entry name" value="METAL TRANSPORT SYSTEM ATP-BINDING PROTEIN TM_0124-RELATED"/>
    <property type="match status" value="1"/>
</dbReference>
<dbReference type="PROSITE" id="PS00211">
    <property type="entry name" value="ABC_TRANSPORTER_1"/>
    <property type="match status" value="1"/>
</dbReference>
<keyword evidence="2" id="KW-0813">Transport</keyword>
<gene>
    <name evidence="6" type="ORF">AHA02nite_24640</name>
</gene>
<evidence type="ECO:0000256" key="3">
    <source>
        <dbReference type="ARBA" id="ARBA00022741"/>
    </source>
</evidence>
<evidence type="ECO:0000256" key="1">
    <source>
        <dbReference type="ARBA" id="ARBA00005417"/>
    </source>
</evidence>
<dbReference type="InterPro" id="IPR050153">
    <property type="entry name" value="Metal_Ion_Import_ABC"/>
</dbReference>
<evidence type="ECO:0000256" key="4">
    <source>
        <dbReference type="ARBA" id="ARBA00022840"/>
    </source>
</evidence>
<protein>
    <submittedName>
        <fullName evidence="6">Zinc ABC transporter ATP-binding protein</fullName>
    </submittedName>
</protein>
<dbReference type="Gene3D" id="3.40.50.300">
    <property type="entry name" value="P-loop containing nucleotide triphosphate hydrolases"/>
    <property type="match status" value="1"/>
</dbReference>
<keyword evidence="4 6" id="KW-0067">ATP-binding</keyword>
<reference evidence="6 7" key="1">
    <citation type="submission" date="2019-07" db="EMBL/GenBank/DDBJ databases">
        <title>Whole genome shotgun sequence of Alkalibacillus haloalkaliphilus NBRC 103110.</title>
        <authorList>
            <person name="Hosoyama A."/>
            <person name="Uohara A."/>
            <person name="Ohji S."/>
            <person name="Ichikawa N."/>
        </authorList>
    </citation>
    <scope>NUCLEOTIDE SEQUENCE [LARGE SCALE GENOMIC DNA]</scope>
    <source>
        <strain evidence="6 7">NBRC 103110</strain>
    </source>
</reference>
<dbReference type="GO" id="GO:0016887">
    <property type="term" value="F:ATP hydrolysis activity"/>
    <property type="evidence" value="ECO:0007669"/>
    <property type="project" value="InterPro"/>
</dbReference>
<dbReference type="OrthoDB" id="9806726at2"/>
<comment type="similarity">
    <text evidence="1">Belongs to the ABC transporter superfamily.</text>
</comment>
<dbReference type="CDD" id="cd03235">
    <property type="entry name" value="ABC_Metallic_Cations"/>
    <property type="match status" value="1"/>
</dbReference>
<dbReference type="RefSeq" id="WP_146817708.1">
    <property type="nucleotide sequence ID" value="NZ_BJYA01000018.1"/>
</dbReference>
<keyword evidence="3" id="KW-0547">Nucleotide-binding</keyword>
<proteinExistence type="inferred from homology"/>
<dbReference type="FunFam" id="3.40.50.300:FF:000134">
    <property type="entry name" value="Iron-enterobactin ABC transporter ATP-binding protein"/>
    <property type="match status" value="1"/>
</dbReference>
<dbReference type="InterPro" id="IPR003439">
    <property type="entry name" value="ABC_transporter-like_ATP-bd"/>
</dbReference>
<feature type="domain" description="ABC transporter" evidence="5">
    <location>
        <begin position="5"/>
        <end position="241"/>
    </location>
</feature>
<dbReference type="PROSITE" id="PS50893">
    <property type="entry name" value="ABC_TRANSPORTER_2"/>
    <property type="match status" value="1"/>
</dbReference>
<dbReference type="SMART" id="SM00382">
    <property type="entry name" value="AAA"/>
    <property type="match status" value="1"/>
</dbReference>
<dbReference type="SUPFAM" id="SSF52540">
    <property type="entry name" value="P-loop containing nucleoside triphosphate hydrolases"/>
    <property type="match status" value="1"/>
</dbReference>
<evidence type="ECO:0000313" key="6">
    <source>
        <dbReference type="EMBL" id="GEN46688.1"/>
    </source>
</evidence>
<dbReference type="InterPro" id="IPR017871">
    <property type="entry name" value="ABC_transporter-like_CS"/>
</dbReference>
<dbReference type="PANTHER" id="PTHR42734:SF17">
    <property type="entry name" value="METAL TRANSPORT SYSTEM ATP-BINDING PROTEIN TM_0124-RELATED"/>
    <property type="match status" value="1"/>
</dbReference>
<comment type="caution">
    <text evidence="6">The sequence shown here is derived from an EMBL/GenBank/DDBJ whole genome shotgun (WGS) entry which is preliminary data.</text>
</comment>
<dbReference type="EMBL" id="BJYA01000018">
    <property type="protein sequence ID" value="GEN46688.1"/>
    <property type="molecule type" value="Genomic_DNA"/>
</dbReference>
<evidence type="ECO:0000259" key="5">
    <source>
        <dbReference type="PROSITE" id="PS50893"/>
    </source>
</evidence>
<evidence type="ECO:0000313" key="7">
    <source>
        <dbReference type="Proteomes" id="UP000321440"/>
    </source>
</evidence>
<keyword evidence="7" id="KW-1185">Reference proteome</keyword>
<dbReference type="AlphaFoldDB" id="A0A511W8L1"/>